<dbReference type="EMBL" id="CAMGYJ010000003">
    <property type="protein sequence ID" value="CAI0390167.1"/>
    <property type="molecule type" value="Genomic_DNA"/>
</dbReference>
<accession>A0AAV0HXS7</accession>
<reference evidence="2" key="1">
    <citation type="submission" date="2022-08" db="EMBL/GenBank/DDBJ databases">
        <authorList>
            <person name="Gutierrez-Valencia J."/>
        </authorList>
    </citation>
    <scope>NUCLEOTIDE SEQUENCE</scope>
</reference>
<organism evidence="2 3">
    <name type="scientific">Linum tenue</name>
    <dbReference type="NCBI Taxonomy" id="586396"/>
    <lineage>
        <taxon>Eukaryota</taxon>
        <taxon>Viridiplantae</taxon>
        <taxon>Streptophyta</taxon>
        <taxon>Embryophyta</taxon>
        <taxon>Tracheophyta</taxon>
        <taxon>Spermatophyta</taxon>
        <taxon>Magnoliopsida</taxon>
        <taxon>eudicotyledons</taxon>
        <taxon>Gunneridae</taxon>
        <taxon>Pentapetalae</taxon>
        <taxon>rosids</taxon>
        <taxon>fabids</taxon>
        <taxon>Malpighiales</taxon>
        <taxon>Linaceae</taxon>
        <taxon>Linum</taxon>
    </lineage>
</organism>
<evidence type="ECO:0000313" key="2">
    <source>
        <dbReference type="EMBL" id="CAI0390167.1"/>
    </source>
</evidence>
<evidence type="ECO:0000313" key="3">
    <source>
        <dbReference type="Proteomes" id="UP001154282"/>
    </source>
</evidence>
<name>A0AAV0HXS7_9ROSI</name>
<dbReference type="Proteomes" id="UP001154282">
    <property type="component" value="Unassembled WGS sequence"/>
</dbReference>
<dbReference type="AlphaFoldDB" id="A0AAV0HXS7"/>
<evidence type="ECO:0000256" key="1">
    <source>
        <dbReference type="SAM" id="MobiDB-lite"/>
    </source>
</evidence>
<comment type="caution">
    <text evidence="2">The sequence shown here is derived from an EMBL/GenBank/DDBJ whole genome shotgun (WGS) entry which is preliminary data.</text>
</comment>
<proteinExistence type="predicted"/>
<keyword evidence="3" id="KW-1185">Reference proteome</keyword>
<sequence length="67" mass="7228">MVAVGLVWGATDALIRRGALLYDERSLGSPPLAMPPHRNRRRSNRSSSLGSEPQLAFCCSASTRSLS</sequence>
<protein>
    <submittedName>
        <fullName evidence="2">Uncharacterized protein</fullName>
    </submittedName>
</protein>
<gene>
    <name evidence="2" type="ORF">LITE_LOCUS6633</name>
</gene>
<feature type="region of interest" description="Disordered" evidence="1">
    <location>
        <begin position="26"/>
        <end position="52"/>
    </location>
</feature>